<dbReference type="AlphaFoldDB" id="A0A941GV22"/>
<gene>
    <name evidence="1" type="ORF">DSM107014_14880</name>
</gene>
<proteinExistence type="predicted"/>
<dbReference type="Pfam" id="PF11209">
    <property type="entry name" value="LmeA"/>
    <property type="match status" value="1"/>
</dbReference>
<comment type="caution">
    <text evidence="1">The sequence shown here is derived from an EMBL/GenBank/DDBJ whole genome shotgun (WGS) entry which is preliminary data.</text>
</comment>
<reference evidence="1" key="1">
    <citation type="submission" date="2021-02" db="EMBL/GenBank/DDBJ databases">
        <title>Metagenome analyses of Stigonema ocellatum DSM 106950, Chlorogloea purpurea SAG 13.99 and Gomphosphaeria aponina DSM 107014.</title>
        <authorList>
            <person name="Marter P."/>
            <person name="Huang S."/>
        </authorList>
    </citation>
    <scope>NUCLEOTIDE SEQUENCE</scope>
    <source>
        <strain evidence="1">JP213</strain>
    </source>
</reference>
<protein>
    <submittedName>
        <fullName evidence="1">DUF2993 domain-containing protein</fullName>
    </submittedName>
</protein>
<dbReference type="InterPro" id="IPR021373">
    <property type="entry name" value="DUF2993"/>
</dbReference>
<accession>A0A941GV22</accession>
<organism evidence="1 2">
    <name type="scientific">Gomphosphaeria aponina SAG 52.96 = DSM 107014</name>
    <dbReference type="NCBI Taxonomy" id="1521640"/>
    <lineage>
        <taxon>Bacteria</taxon>
        <taxon>Bacillati</taxon>
        <taxon>Cyanobacteriota</taxon>
        <taxon>Cyanophyceae</taxon>
        <taxon>Oscillatoriophycideae</taxon>
        <taxon>Chroococcales</taxon>
        <taxon>Gomphosphaeriaceae</taxon>
        <taxon>Gomphosphaeria</taxon>
    </lineage>
</organism>
<dbReference type="EMBL" id="JADQBC010000112">
    <property type="protein sequence ID" value="MBR8829157.1"/>
    <property type="molecule type" value="Genomic_DNA"/>
</dbReference>
<dbReference type="Proteomes" id="UP000767446">
    <property type="component" value="Unassembled WGS sequence"/>
</dbReference>
<evidence type="ECO:0000313" key="2">
    <source>
        <dbReference type="Proteomes" id="UP000767446"/>
    </source>
</evidence>
<evidence type="ECO:0000313" key="1">
    <source>
        <dbReference type="EMBL" id="MBR8829157.1"/>
    </source>
</evidence>
<name>A0A941GV22_9CHRO</name>
<sequence>MRKTETKIISKILSQAIQLWLKTQVELVMGLELKIQSSDRQLLQGYIPTVFLQSHGAVYQGIHVGDIDLTAENIRVNLGAILKGKPLNLLAPIKVTGKLLVAESQLRASLSSPLLSQGLNDLFTTILKSLDHNPKSILQDNQIYWSDVTINQDKVTLIGNLNNNINQQIMITMGLALINSQVLHLDPLCLEGLPQLPIVTINDFAVDFGPLVDLQAVNLTQGKLSCCGGLQVMPAPEI</sequence>